<dbReference type="SUPFAM" id="SSF51735">
    <property type="entry name" value="NAD(P)-binding Rossmann-fold domains"/>
    <property type="match status" value="1"/>
</dbReference>
<dbReference type="RefSeq" id="WP_308728990.1">
    <property type="nucleotide sequence ID" value="NZ_JAJEQF010000052.1"/>
</dbReference>
<proteinExistence type="predicted"/>
<comment type="caution">
    <text evidence="1">The sequence shown here is derived from an EMBL/GenBank/DDBJ whole genome shotgun (WGS) entry which is preliminary data.</text>
</comment>
<dbReference type="InterPro" id="IPR036291">
    <property type="entry name" value="NAD(P)-bd_dom_sf"/>
</dbReference>
<sequence>MGMGNKIDPNIIPEYIDTNGDLIGRKVASYELAEKTFGYRPTVGVEEGIERAIKWYREEMKGIENNE</sequence>
<evidence type="ECO:0000313" key="2">
    <source>
        <dbReference type="Proteomes" id="UP001199355"/>
    </source>
</evidence>
<name>A0AAE3DM44_9FIRM</name>
<dbReference type="Gene3D" id="3.90.25.10">
    <property type="entry name" value="UDP-galactose 4-epimerase, domain 1"/>
    <property type="match status" value="1"/>
</dbReference>
<organism evidence="1 2">
    <name type="scientific">Gallintestinimicrobium propionicum</name>
    <dbReference type="NCBI Taxonomy" id="2981770"/>
    <lineage>
        <taxon>Bacteria</taxon>
        <taxon>Bacillati</taxon>
        <taxon>Bacillota</taxon>
        <taxon>Clostridia</taxon>
        <taxon>Lachnospirales</taxon>
        <taxon>Lachnospiraceae</taxon>
        <taxon>Gallintestinimicrobium</taxon>
    </lineage>
</organism>
<dbReference type="EMBL" id="JAJEQF010000052">
    <property type="protein sequence ID" value="MCC2168930.1"/>
    <property type="molecule type" value="Genomic_DNA"/>
</dbReference>
<protein>
    <submittedName>
        <fullName evidence="1">Uncharacterized protein</fullName>
    </submittedName>
</protein>
<gene>
    <name evidence="1" type="ORF">LKD45_14755</name>
</gene>
<reference evidence="1 2" key="1">
    <citation type="submission" date="2021-10" db="EMBL/GenBank/DDBJ databases">
        <title>Anaerobic single-cell dispensing facilitates the cultivation of human gut bacteria.</title>
        <authorList>
            <person name="Afrizal A."/>
        </authorList>
    </citation>
    <scope>NUCLEOTIDE SEQUENCE [LARGE SCALE GENOMIC DNA]</scope>
    <source>
        <strain evidence="1 2">CLA-AA-H244</strain>
    </source>
</reference>
<dbReference type="Proteomes" id="UP001199355">
    <property type="component" value="Unassembled WGS sequence"/>
</dbReference>
<keyword evidence="2" id="KW-1185">Reference proteome</keyword>
<evidence type="ECO:0000313" key="1">
    <source>
        <dbReference type="EMBL" id="MCC2168930.1"/>
    </source>
</evidence>
<accession>A0AAE3DM44</accession>
<dbReference type="AlphaFoldDB" id="A0AAE3DM44"/>